<sequence length="453" mass="48957">MSVAATRFKRNSGEDKSLKTRVIAGAVAVLLMGGALASIRVMEPEPSEGARAPDALAAARAANLRLAEVQPKARQRIDYARLDARLKRMADEPNMVGLSVGVVENGRITFLAGYGETLAGSGERVTPSTVFRWASVSKGVAGTMVGKLAEEGKIKLAAPVVNYAPGLKLPAGNEYRASVTDVLSHRLGLYRNALDNKLEEGQSPTMLRAQLATLNAICPPDTCWSYQNIAFDSASEMVARSTGQTYQHTVMERLFSPIGMSSASLTREGLVSSASWARPHSVGRRPLEVLEPYYQVPAAGGVNSNIKDMSLWLIAQTGGMPNVLSPQLLETIHAPLVKTPGERGRLRKFLERLGDAWYGLGWRSYDYAGHRIVGHRGGVAGYRSLILFDPKLKSGVVALWNSNTSQPGGLEFEVMDMLYGLEFRDWMELDKKGAPATEPLADDVAATGSGDRR</sequence>
<dbReference type="InterPro" id="IPR012338">
    <property type="entry name" value="Beta-lactam/transpept-like"/>
</dbReference>
<dbReference type="InterPro" id="IPR001466">
    <property type="entry name" value="Beta-lactam-related"/>
</dbReference>
<dbReference type="Pfam" id="PF00144">
    <property type="entry name" value="Beta-lactamase"/>
    <property type="match status" value="1"/>
</dbReference>
<evidence type="ECO:0000313" key="3">
    <source>
        <dbReference type="Proteomes" id="UP001500235"/>
    </source>
</evidence>
<evidence type="ECO:0000259" key="1">
    <source>
        <dbReference type="Pfam" id="PF00144"/>
    </source>
</evidence>
<dbReference type="EMBL" id="BAABBQ010000001">
    <property type="protein sequence ID" value="GAA4012089.1"/>
    <property type="molecule type" value="Genomic_DNA"/>
</dbReference>
<dbReference type="PANTHER" id="PTHR46825:SF15">
    <property type="entry name" value="BETA-LACTAMASE-RELATED DOMAIN-CONTAINING PROTEIN"/>
    <property type="match status" value="1"/>
</dbReference>
<dbReference type="SUPFAM" id="SSF56601">
    <property type="entry name" value="beta-lactamase/transpeptidase-like"/>
    <property type="match status" value="1"/>
</dbReference>
<dbReference type="InterPro" id="IPR050491">
    <property type="entry name" value="AmpC-like"/>
</dbReference>
<dbReference type="Proteomes" id="UP001500235">
    <property type="component" value="Unassembled WGS sequence"/>
</dbReference>
<dbReference type="GO" id="GO:0016787">
    <property type="term" value="F:hydrolase activity"/>
    <property type="evidence" value="ECO:0007669"/>
    <property type="project" value="UniProtKB-KW"/>
</dbReference>
<dbReference type="PANTHER" id="PTHR46825">
    <property type="entry name" value="D-ALANYL-D-ALANINE-CARBOXYPEPTIDASE/ENDOPEPTIDASE AMPH"/>
    <property type="match status" value="1"/>
</dbReference>
<dbReference type="Gene3D" id="3.40.710.10">
    <property type="entry name" value="DD-peptidase/beta-lactamase superfamily"/>
    <property type="match status" value="1"/>
</dbReference>
<evidence type="ECO:0000313" key="2">
    <source>
        <dbReference type="EMBL" id="GAA4012089.1"/>
    </source>
</evidence>
<accession>A0ABP7SIC0</accession>
<feature type="domain" description="Beta-lactamase-related" evidence="1">
    <location>
        <begin position="83"/>
        <end position="406"/>
    </location>
</feature>
<proteinExistence type="predicted"/>
<gene>
    <name evidence="2" type="ORF">GCM10022280_07340</name>
</gene>
<protein>
    <submittedName>
        <fullName evidence="2">Serine hydrolase domain-containing protein</fullName>
    </submittedName>
</protein>
<name>A0ABP7SIC0_9SPHN</name>
<dbReference type="RefSeq" id="WP_344706033.1">
    <property type="nucleotide sequence ID" value="NZ_BAABBQ010000001.1"/>
</dbReference>
<organism evidence="2 3">
    <name type="scientific">Sphingomonas swuensis</name>
    <dbReference type="NCBI Taxonomy" id="977800"/>
    <lineage>
        <taxon>Bacteria</taxon>
        <taxon>Pseudomonadati</taxon>
        <taxon>Pseudomonadota</taxon>
        <taxon>Alphaproteobacteria</taxon>
        <taxon>Sphingomonadales</taxon>
        <taxon>Sphingomonadaceae</taxon>
        <taxon>Sphingomonas</taxon>
    </lineage>
</organism>
<comment type="caution">
    <text evidence="2">The sequence shown here is derived from an EMBL/GenBank/DDBJ whole genome shotgun (WGS) entry which is preliminary data.</text>
</comment>
<keyword evidence="3" id="KW-1185">Reference proteome</keyword>
<reference evidence="3" key="1">
    <citation type="journal article" date="2019" name="Int. J. Syst. Evol. Microbiol.">
        <title>The Global Catalogue of Microorganisms (GCM) 10K type strain sequencing project: providing services to taxonomists for standard genome sequencing and annotation.</title>
        <authorList>
            <consortium name="The Broad Institute Genomics Platform"/>
            <consortium name="The Broad Institute Genome Sequencing Center for Infectious Disease"/>
            <person name="Wu L."/>
            <person name="Ma J."/>
        </authorList>
    </citation>
    <scope>NUCLEOTIDE SEQUENCE [LARGE SCALE GENOMIC DNA]</scope>
    <source>
        <strain evidence="3">JCM 17563</strain>
    </source>
</reference>
<keyword evidence="2" id="KW-0378">Hydrolase</keyword>